<evidence type="ECO:0000259" key="4">
    <source>
        <dbReference type="SMART" id="SM00043"/>
    </source>
</evidence>
<dbReference type="InterPro" id="IPR046350">
    <property type="entry name" value="Cystatin_sf"/>
</dbReference>
<feature type="signal peptide" evidence="3">
    <location>
        <begin position="1"/>
        <end position="19"/>
    </location>
</feature>
<keyword evidence="1" id="KW-0646">Protease inhibitor</keyword>
<evidence type="ECO:0000256" key="3">
    <source>
        <dbReference type="SAM" id="SignalP"/>
    </source>
</evidence>
<keyword evidence="2" id="KW-0789">Thiol protease inhibitor</keyword>
<dbReference type="PROSITE" id="PS00287">
    <property type="entry name" value="CYSTATIN"/>
    <property type="match status" value="1"/>
</dbReference>
<accession>A0A9D4X660</accession>
<dbReference type="SUPFAM" id="SSF54403">
    <property type="entry name" value="Cystatin/monellin"/>
    <property type="match status" value="1"/>
</dbReference>
<dbReference type="GO" id="GO:0004869">
    <property type="term" value="F:cysteine-type endopeptidase inhibitor activity"/>
    <property type="evidence" value="ECO:0007669"/>
    <property type="project" value="UniProtKB-KW"/>
</dbReference>
<dbReference type="Gene3D" id="3.10.450.10">
    <property type="match status" value="1"/>
</dbReference>
<organism evidence="5 6">
    <name type="scientific">Pisum sativum</name>
    <name type="common">Garden pea</name>
    <name type="synonym">Lathyrus oleraceus</name>
    <dbReference type="NCBI Taxonomy" id="3888"/>
    <lineage>
        <taxon>Eukaryota</taxon>
        <taxon>Viridiplantae</taxon>
        <taxon>Streptophyta</taxon>
        <taxon>Embryophyta</taxon>
        <taxon>Tracheophyta</taxon>
        <taxon>Spermatophyta</taxon>
        <taxon>Magnoliopsida</taxon>
        <taxon>eudicotyledons</taxon>
        <taxon>Gunneridae</taxon>
        <taxon>Pentapetalae</taxon>
        <taxon>rosids</taxon>
        <taxon>fabids</taxon>
        <taxon>Fabales</taxon>
        <taxon>Fabaceae</taxon>
        <taxon>Papilionoideae</taxon>
        <taxon>50 kb inversion clade</taxon>
        <taxon>NPAAA clade</taxon>
        <taxon>Hologalegina</taxon>
        <taxon>IRL clade</taxon>
        <taxon>Fabeae</taxon>
        <taxon>Lathyrus</taxon>
    </lineage>
</organism>
<dbReference type="Pfam" id="PF16845">
    <property type="entry name" value="SQAPI"/>
    <property type="match status" value="1"/>
</dbReference>
<dbReference type="SMART" id="SM00043">
    <property type="entry name" value="CY"/>
    <property type="match status" value="1"/>
</dbReference>
<evidence type="ECO:0000313" key="6">
    <source>
        <dbReference type="Proteomes" id="UP001058974"/>
    </source>
</evidence>
<comment type="caution">
    <text evidence="5">The sequence shown here is derived from an EMBL/GenBank/DDBJ whole genome shotgun (WGS) entry which is preliminary data.</text>
</comment>
<dbReference type="PANTHER" id="PTHR47364">
    <property type="entry name" value="CYSTEINE PROTEINASE INHIBITOR 5"/>
    <property type="match status" value="1"/>
</dbReference>
<keyword evidence="6" id="KW-1185">Reference proteome</keyword>
<dbReference type="AlphaFoldDB" id="A0A9D4X660"/>
<protein>
    <recommendedName>
        <fullName evidence="4">Cystatin domain-containing protein</fullName>
    </recommendedName>
</protein>
<dbReference type="InterPro" id="IPR000010">
    <property type="entry name" value="Cystatin_dom"/>
</dbReference>
<dbReference type="CDD" id="cd00042">
    <property type="entry name" value="CY"/>
    <property type="match status" value="1"/>
</dbReference>
<dbReference type="Proteomes" id="UP001058974">
    <property type="component" value="Chromosome 4"/>
</dbReference>
<gene>
    <name evidence="5" type="ORF">KIW84_040110</name>
</gene>
<dbReference type="InterPro" id="IPR018073">
    <property type="entry name" value="Prot_inh_cystat_CS"/>
</dbReference>
<reference evidence="5 6" key="1">
    <citation type="journal article" date="2022" name="Nat. Genet.">
        <title>Improved pea reference genome and pan-genome highlight genomic features and evolutionary characteristics.</title>
        <authorList>
            <person name="Yang T."/>
            <person name="Liu R."/>
            <person name="Luo Y."/>
            <person name="Hu S."/>
            <person name="Wang D."/>
            <person name="Wang C."/>
            <person name="Pandey M.K."/>
            <person name="Ge S."/>
            <person name="Xu Q."/>
            <person name="Li N."/>
            <person name="Li G."/>
            <person name="Huang Y."/>
            <person name="Saxena R.K."/>
            <person name="Ji Y."/>
            <person name="Li M."/>
            <person name="Yan X."/>
            <person name="He Y."/>
            <person name="Liu Y."/>
            <person name="Wang X."/>
            <person name="Xiang C."/>
            <person name="Varshney R.K."/>
            <person name="Ding H."/>
            <person name="Gao S."/>
            <person name="Zong X."/>
        </authorList>
    </citation>
    <scope>NUCLEOTIDE SEQUENCE [LARGE SCALE GENOMIC DNA]</scope>
    <source>
        <strain evidence="5 6">cv. Zhongwan 6</strain>
    </source>
</reference>
<dbReference type="EMBL" id="JAMSHJ010000004">
    <property type="protein sequence ID" value="KAI5414483.1"/>
    <property type="molecule type" value="Genomic_DNA"/>
</dbReference>
<feature type="domain" description="Cystatin" evidence="4">
    <location>
        <begin position="25"/>
        <end position="114"/>
    </location>
</feature>
<keyword evidence="3" id="KW-0732">Signal</keyword>
<sequence>MKFQTLILLTLLLVAYASARKLSTPPAGGYSPIEDINDSHVIEIANFAVTQYDKQSGAKLKLNKVIKGESQVVAGTNYHLTLSAGEGSVSKIYEAVVYEKLWLHFRNLTSFEPAQA</sequence>
<feature type="chain" id="PRO_5039667595" description="Cystatin domain-containing protein" evidence="3">
    <location>
        <begin position="20"/>
        <end position="116"/>
    </location>
</feature>
<evidence type="ECO:0000256" key="2">
    <source>
        <dbReference type="ARBA" id="ARBA00022704"/>
    </source>
</evidence>
<evidence type="ECO:0000256" key="1">
    <source>
        <dbReference type="ARBA" id="ARBA00022690"/>
    </source>
</evidence>
<dbReference type="PANTHER" id="PTHR47364:SF2">
    <property type="entry name" value="CYSTEINE PROTEINASE INHIBITOR 5"/>
    <property type="match status" value="1"/>
</dbReference>
<proteinExistence type="predicted"/>
<evidence type="ECO:0000313" key="5">
    <source>
        <dbReference type="EMBL" id="KAI5414483.1"/>
    </source>
</evidence>
<dbReference type="Gramene" id="Psat04G0011000-T2">
    <property type="protein sequence ID" value="KAI5414483.1"/>
    <property type="gene ID" value="KIW84_040110"/>
</dbReference>
<name>A0A9D4X660_PEA</name>